<keyword evidence="1" id="KW-0677">Repeat</keyword>
<dbReference type="Gene3D" id="1.20.120.1020">
    <property type="entry name" value="Prion-inhibition and propagation, HeLo domain"/>
    <property type="match status" value="1"/>
</dbReference>
<organism evidence="5 6">
    <name type="scientific">Achaetomium macrosporum</name>
    <dbReference type="NCBI Taxonomy" id="79813"/>
    <lineage>
        <taxon>Eukaryota</taxon>
        <taxon>Fungi</taxon>
        <taxon>Dikarya</taxon>
        <taxon>Ascomycota</taxon>
        <taxon>Pezizomycotina</taxon>
        <taxon>Sordariomycetes</taxon>
        <taxon>Sordariomycetidae</taxon>
        <taxon>Sordariales</taxon>
        <taxon>Chaetomiaceae</taxon>
        <taxon>Achaetomium</taxon>
    </lineage>
</organism>
<comment type="caution">
    <text evidence="5">The sequence shown here is derived from an EMBL/GenBank/DDBJ whole genome shotgun (WGS) entry which is preliminary data.</text>
</comment>
<reference evidence="5" key="1">
    <citation type="journal article" date="2023" name="Mol. Phylogenet. Evol.">
        <title>Genome-scale phylogeny and comparative genomics of the fungal order Sordariales.</title>
        <authorList>
            <person name="Hensen N."/>
            <person name="Bonometti L."/>
            <person name="Westerberg I."/>
            <person name="Brannstrom I.O."/>
            <person name="Guillou S."/>
            <person name="Cros-Aarteil S."/>
            <person name="Calhoun S."/>
            <person name="Haridas S."/>
            <person name="Kuo A."/>
            <person name="Mondo S."/>
            <person name="Pangilinan J."/>
            <person name="Riley R."/>
            <person name="LaButti K."/>
            <person name="Andreopoulos B."/>
            <person name="Lipzen A."/>
            <person name="Chen C."/>
            <person name="Yan M."/>
            <person name="Daum C."/>
            <person name="Ng V."/>
            <person name="Clum A."/>
            <person name="Steindorff A."/>
            <person name="Ohm R.A."/>
            <person name="Martin F."/>
            <person name="Silar P."/>
            <person name="Natvig D.O."/>
            <person name="Lalanne C."/>
            <person name="Gautier V."/>
            <person name="Ament-Velasquez S.L."/>
            <person name="Kruys A."/>
            <person name="Hutchinson M.I."/>
            <person name="Powell A.J."/>
            <person name="Barry K."/>
            <person name="Miller A.N."/>
            <person name="Grigoriev I.V."/>
            <person name="Debuchy R."/>
            <person name="Gladieux P."/>
            <person name="Hiltunen Thoren M."/>
            <person name="Johannesson H."/>
        </authorList>
    </citation>
    <scope>NUCLEOTIDE SEQUENCE</scope>
    <source>
        <strain evidence="5">CBS 532.94</strain>
    </source>
</reference>
<evidence type="ECO:0000256" key="1">
    <source>
        <dbReference type="ARBA" id="ARBA00022737"/>
    </source>
</evidence>
<dbReference type="InterPro" id="IPR029498">
    <property type="entry name" value="HeLo_dom"/>
</dbReference>
<feature type="domain" description="Nephrocystin 3-like N-terminal" evidence="4">
    <location>
        <begin position="274"/>
        <end position="390"/>
    </location>
</feature>
<reference evidence="5" key="2">
    <citation type="submission" date="2023-05" db="EMBL/GenBank/DDBJ databases">
        <authorList>
            <consortium name="Lawrence Berkeley National Laboratory"/>
            <person name="Steindorff A."/>
            <person name="Hensen N."/>
            <person name="Bonometti L."/>
            <person name="Westerberg I."/>
            <person name="Brannstrom I.O."/>
            <person name="Guillou S."/>
            <person name="Cros-Aarteil S."/>
            <person name="Calhoun S."/>
            <person name="Haridas S."/>
            <person name="Kuo A."/>
            <person name="Mondo S."/>
            <person name="Pangilinan J."/>
            <person name="Riley R."/>
            <person name="Labutti K."/>
            <person name="Andreopoulos B."/>
            <person name="Lipzen A."/>
            <person name="Chen C."/>
            <person name="Yanf M."/>
            <person name="Daum C."/>
            <person name="Ng V."/>
            <person name="Clum A."/>
            <person name="Ohm R."/>
            <person name="Martin F."/>
            <person name="Silar P."/>
            <person name="Natvig D."/>
            <person name="Lalanne C."/>
            <person name="Gautier V."/>
            <person name="Ament-Velasquez S.L."/>
            <person name="Kruys A."/>
            <person name="Hutchinson M.I."/>
            <person name="Powell A.J."/>
            <person name="Barry K."/>
            <person name="Miller A.N."/>
            <person name="Grigoriev I.V."/>
            <person name="Debuchy R."/>
            <person name="Gladieux P."/>
            <person name="Thoren M.H."/>
            <person name="Johannesson H."/>
        </authorList>
    </citation>
    <scope>NUCLEOTIDE SEQUENCE</scope>
    <source>
        <strain evidence="5">CBS 532.94</strain>
    </source>
</reference>
<feature type="region of interest" description="Disordered" evidence="2">
    <location>
        <begin position="706"/>
        <end position="727"/>
    </location>
</feature>
<dbReference type="EMBL" id="MU860245">
    <property type="protein sequence ID" value="KAK4235691.1"/>
    <property type="molecule type" value="Genomic_DNA"/>
</dbReference>
<dbReference type="AlphaFoldDB" id="A0AAN7C668"/>
<protein>
    <submittedName>
        <fullName evidence="5">Prion-inhibition and propagation-domain-containing protein</fullName>
    </submittedName>
</protein>
<dbReference type="Pfam" id="PF24883">
    <property type="entry name" value="NPHP3_N"/>
    <property type="match status" value="1"/>
</dbReference>
<evidence type="ECO:0000313" key="5">
    <source>
        <dbReference type="EMBL" id="KAK4235691.1"/>
    </source>
</evidence>
<dbReference type="Pfam" id="PF14479">
    <property type="entry name" value="HeLo"/>
    <property type="match status" value="1"/>
</dbReference>
<dbReference type="PANTHER" id="PTHR10039:SF5">
    <property type="entry name" value="NACHT DOMAIN-CONTAINING PROTEIN"/>
    <property type="match status" value="1"/>
</dbReference>
<evidence type="ECO:0000259" key="3">
    <source>
        <dbReference type="Pfam" id="PF14479"/>
    </source>
</evidence>
<accession>A0AAN7C668</accession>
<keyword evidence="5" id="KW-0640">Prion</keyword>
<feature type="domain" description="Prion-inhibition and propagation HeLo" evidence="3">
    <location>
        <begin position="12"/>
        <end position="156"/>
    </location>
</feature>
<gene>
    <name evidence="5" type="ORF">C8A03DRAFT_46205</name>
</gene>
<name>A0AAN7C668_9PEZI</name>
<sequence length="727" mass="82518">MAEIAGLAVGVDVVDLYSLFVDSKLRDRDYEILETKLDIEKRMLLDWADRVCLLDTDCDPRLQAPDTRETVYRALNCIRSLLSDASKLKARYGVHIWPFEQSALSTRTEITAQGDSKRAISTRFSTIRDKQRFETLLKQLSYFTTALNELFPATGYTRGRSGTSPIITQSELRSMLDLRGLNIVLEASRGLNIRSIANTAQHAIHEACQDKILEKLWFRTMTAREDEIKEALSQTMEWALESPGRDAQWDDLPAWLRSAEGIYWVYGKAGSGNVTYSLFFWNLGTPEQKTQEGLCRSLLYQVLSQRRALIPEALEGMWKELSQTEGDVSLPSLSETRRAFRIIASRSDELGKFCLFIDGLDEVTGNYQDAISFITELNLNANIKAVVSSRPIPACIAAFGDRPKLRLHDLTRPDIRTYVHKYIGGHEYMAALIRRHPDDARDLMEDIVNKASGVFLWVVLACRSLLSGFADSDEVHELRSRVEELPPELKEMFQHMVGKVDIRHREEGAYILRTCYSLQRHGWAKRIGSLALALLLQDHVDVRELSTERKRELCRSLEGRLISRCGGLLELRFPTHLNALRGYCCDGCYCGNSYDNHDPYIDSTVGWIHQSVIEFLNDDSVWELDCLRVGEHRPGIAATVSLYELYMAMQAPGPEEKEVLYFSSSIIRGAEADLRDPMDRHNDFGHMEPVLHQLFETEQIDTGASEDIKDSIGGQPGRRPHGSYVGH</sequence>
<keyword evidence="5" id="KW-0034">Amyloid</keyword>
<dbReference type="InterPro" id="IPR038305">
    <property type="entry name" value="HeLo_sf"/>
</dbReference>
<evidence type="ECO:0000313" key="6">
    <source>
        <dbReference type="Proteomes" id="UP001303760"/>
    </source>
</evidence>
<dbReference type="PANTHER" id="PTHR10039">
    <property type="entry name" value="AMELOGENIN"/>
    <property type="match status" value="1"/>
</dbReference>
<evidence type="ECO:0000259" key="4">
    <source>
        <dbReference type="Pfam" id="PF24883"/>
    </source>
</evidence>
<dbReference type="InterPro" id="IPR027417">
    <property type="entry name" value="P-loop_NTPase"/>
</dbReference>
<evidence type="ECO:0000256" key="2">
    <source>
        <dbReference type="SAM" id="MobiDB-lite"/>
    </source>
</evidence>
<keyword evidence="6" id="KW-1185">Reference proteome</keyword>
<proteinExistence type="predicted"/>
<dbReference type="SUPFAM" id="SSF52540">
    <property type="entry name" value="P-loop containing nucleoside triphosphate hydrolases"/>
    <property type="match status" value="1"/>
</dbReference>
<dbReference type="InterPro" id="IPR056884">
    <property type="entry name" value="NPHP3-like_N"/>
</dbReference>
<dbReference type="Proteomes" id="UP001303760">
    <property type="component" value="Unassembled WGS sequence"/>
</dbReference>